<accession>A0ACC1RUD6</accession>
<comment type="caution">
    <text evidence="1">The sequence shown here is derived from an EMBL/GenBank/DDBJ whole genome shotgun (WGS) entry which is preliminary data.</text>
</comment>
<keyword evidence="2" id="KW-1185">Reference proteome</keyword>
<organism evidence="1 2">
    <name type="scientific">Phlebia brevispora</name>
    <dbReference type="NCBI Taxonomy" id="194682"/>
    <lineage>
        <taxon>Eukaryota</taxon>
        <taxon>Fungi</taxon>
        <taxon>Dikarya</taxon>
        <taxon>Basidiomycota</taxon>
        <taxon>Agaricomycotina</taxon>
        <taxon>Agaricomycetes</taxon>
        <taxon>Polyporales</taxon>
        <taxon>Meruliaceae</taxon>
        <taxon>Phlebia</taxon>
    </lineage>
</organism>
<evidence type="ECO:0000313" key="2">
    <source>
        <dbReference type="Proteomes" id="UP001148662"/>
    </source>
</evidence>
<name>A0ACC1RUD6_9APHY</name>
<reference evidence="1" key="1">
    <citation type="submission" date="2022-07" db="EMBL/GenBank/DDBJ databases">
        <title>Genome Sequence of Phlebia brevispora.</title>
        <authorList>
            <person name="Buettner E."/>
        </authorList>
    </citation>
    <scope>NUCLEOTIDE SEQUENCE</scope>
    <source>
        <strain evidence="1">MPL23</strain>
    </source>
</reference>
<dbReference type="EMBL" id="JANHOG010002215">
    <property type="protein sequence ID" value="KAJ3525824.1"/>
    <property type="molecule type" value="Genomic_DNA"/>
</dbReference>
<dbReference type="Proteomes" id="UP001148662">
    <property type="component" value="Unassembled WGS sequence"/>
</dbReference>
<gene>
    <name evidence="1" type="ORF">NM688_g8343</name>
</gene>
<sequence length="302" mass="33284">MTIPTVPTVTLNDGTSMPLVAFGSGTKHRGTDASKHIADAIKAGFRHIDCAQMYKNEESVGKGIVESGVPRVELYITTKLDRLPPGSTVRDALKVSLTRLRTDYVDMFLVHVPVVHDDLESVWRDMEACRLEGLTRSIGVSNFTPVFIERILAIATVPPAVNQIELHPYVLKASLPILEYSRKQTIVVSSWGGLSSIARFSGGPADPVLSRIATRHSAACGQAVTQAQVLQLWLRKKGIPYVTTTAKAERMAEYLWSLALPDITNEDEREINEAGSLLHRRFLCLWMDDVVDNPAAEAPRLD</sequence>
<proteinExistence type="predicted"/>
<evidence type="ECO:0000313" key="1">
    <source>
        <dbReference type="EMBL" id="KAJ3525824.1"/>
    </source>
</evidence>
<protein>
    <submittedName>
        <fullName evidence="1">Uncharacterized protein</fullName>
    </submittedName>
</protein>